<evidence type="ECO:0000256" key="1">
    <source>
        <dbReference type="SAM" id="Phobius"/>
    </source>
</evidence>
<proteinExistence type="predicted"/>
<reference evidence="2" key="1">
    <citation type="journal article" date="2020" name="Nature">
        <title>Giant virus diversity and host interactions through global metagenomics.</title>
        <authorList>
            <person name="Schulz F."/>
            <person name="Roux S."/>
            <person name="Paez-Espino D."/>
            <person name="Jungbluth S."/>
            <person name="Walsh D.A."/>
            <person name="Denef V.J."/>
            <person name="McMahon K.D."/>
            <person name="Konstantinidis K.T."/>
            <person name="Eloe-Fadrosh E.A."/>
            <person name="Kyrpides N.C."/>
            <person name="Woyke T."/>
        </authorList>
    </citation>
    <scope>NUCLEOTIDE SEQUENCE</scope>
    <source>
        <strain evidence="2">GVMAG-M-3300009185-36</strain>
    </source>
</reference>
<dbReference type="AlphaFoldDB" id="A0A6C0B292"/>
<evidence type="ECO:0000313" key="2">
    <source>
        <dbReference type="EMBL" id="QHS85901.1"/>
    </source>
</evidence>
<keyword evidence="1" id="KW-0812">Transmembrane</keyword>
<name>A0A6C0B292_9ZZZZ</name>
<organism evidence="2">
    <name type="scientific">viral metagenome</name>
    <dbReference type="NCBI Taxonomy" id="1070528"/>
    <lineage>
        <taxon>unclassified sequences</taxon>
        <taxon>metagenomes</taxon>
        <taxon>organismal metagenomes</taxon>
    </lineage>
</organism>
<keyword evidence="1" id="KW-0472">Membrane</keyword>
<feature type="transmembrane region" description="Helical" evidence="1">
    <location>
        <begin position="12"/>
        <end position="31"/>
    </location>
</feature>
<sequence>MAFLETLVSFSVSYHLIILVALYGLLVARVITLGFFTVLLILLGIFTTLDLILSGTWVWGSERTNSVLMNLVLDVLILMYITE</sequence>
<keyword evidence="1" id="KW-1133">Transmembrane helix</keyword>
<accession>A0A6C0B292</accession>
<protein>
    <submittedName>
        <fullName evidence="2">Uncharacterized protein</fullName>
    </submittedName>
</protein>
<feature type="transmembrane region" description="Helical" evidence="1">
    <location>
        <begin position="38"/>
        <end position="59"/>
    </location>
</feature>
<dbReference type="EMBL" id="MN739048">
    <property type="protein sequence ID" value="QHS85901.1"/>
    <property type="molecule type" value="Genomic_DNA"/>
</dbReference>